<sequence length="143" mass="15043">MSALLLLAVVIVPNGETFTCTPEAVWDGDGPVWCEEGPRIRIAGIAARELDGSCSDGHLCPAADAMVARDALVDLIGRPVGTGRHGHVLVAGPAMRCVSTGSAGGDRTGAWCISPRSGDLSCAMVRGGWAARWDRYWGKHECR</sequence>
<protein>
    <recommendedName>
        <fullName evidence="3">Thermonuclease family protein</fullName>
    </recommendedName>
</protein>
<dbReference type="Proteomes" id="UP000284322">
    <property type="component" value="Unassembled WGS sequence"/>
</dbReference>
<reference evidence="1 2" key="1">
    <citation type="submission" date="2018-09" db="EMBL/GenBank/DDBJ databases">
        <title>Altererythrobacter sp.Ery1 and Ery12, the genome sequencing of novel strains in genus Alterythrobacter.</title>
        <authorList>
            <person name="Cheng H."/>
            <person name="Wu Y.-H."/>
            <person name="Fang C."/>
            <person name="Xu X.-W."/>
        </authorList>
    </citation>
    <scope>NUCLEOTIDE SEQUENCE [LARGE SCALE GENOMIC DNA]</scope>
    <source>
        <strain evidence="1 2">Ery12</strain>
    </source>
</reference>
<dbReference type="AlphaFoldDB" id="A0A419R2X1"/>
<dbReference type="OrthoDB" id="7206106at2"/>
<gene>
    <name evidence="1" type="ORF">D6858_05685</name>
</gene>
<proteinExistence type="predicted"/>
<dbReference type="InterPro" id="IPR035437">
    <property type="entry name" value="SNase_OB-fold_sf"/>
</dbReference>
<name>A0A419R2X1_9SPHN</name>
<dbReference type="EMBL" id="RAHJ01000017">
    <property type="protein sequence ID" value="RJX68513.1"/>
    <property type="molecule type" value="Genomic_DNA"/>
</dbReference>
<evidence type="ECO:0000313" key="1">
    <source>
        <dbReference type="EMBL" id="RJX68513.1"/>
    </source>
</evidence>
<keyword evidence="2" id="KW-1185">Reference proteome</keyword>
<evidence type="ECO:0008006" key="3">
    <source>
        <dbReference type="Google" id="ProtNLM"/>
    </source>
</evidence>
<dbReference type="SUPFAM" id="SSF50199">
    <property type="entry name" value="Staphylococcal nuclease"/>
    <property type="match status" value="1"/>
</dbReference>
<organism evidence="1 2">
    <name type="scientific">Tsuneonella suprasediminis</name>
    <dbReference type="NCBI Taxonomy" id="2306996"/>
    <lineage>
        <taxon>Bacteria</taxon>
        <taxon>Pseudomonadati</taxon>
        <taxon>Pseudomonadota</taxon>
        <taxon>Alphaproteobacteria</taxon>
        <taxon>Sphingomonadales</taxon>
        <taxon>Erythrobacteraceae</taxon>
        <taxon>Tsuneonella</taxon>
    </lineage>
</organism>
<accession>A0A419R2X1</accession>
<comment type="caution">
    <text evidence="1">The sequence shown here is derived from an EMBL/GenBank/DDBJ whole genome shotgun (WGS) entry which is preliminary data.</text>
</comment>
<evidence type="ECO:0000313" key="2">
    <source>
        <dbReference type="Proteomes" id="UP000284322"/>
    </source>
</evidence>